<accession>A0A8X7SB44</accession>
<name>A0A8X7SB44_BRACI</name>
<feature type="compositionally biased region" description="Acidic residues" evidence="1">
    <location>
        <begin position="146"/>
        <end position="176"/>
    </location>
</feature>
<reference evidence="2 3" key="1">
    <citation type="submission" date="2020-02" db="EMBL/GenBank/DDBJ databases">
        <authorList>
            <person name="Ma Q."/>
            <person name="Huang Y."/>
            <person name="Song X."/>
            <person name="Pei D."/>
        </authorList>
    </citation>
    <scope>NUCLEOTIDE SEQUENCE [LARGE SCALE GENOMIC DNA]</scope>
    <source>
        <strain evidence="2">Sxm20200214</strain>
        <tissue evidence="2">Leaf</tissue>
    </source>
</reference>
<dbReference type="Gene3D" id="2.40.50.140">
    <property type="entry name" value="Nucleic acid-binding proteins"/>
    <property type="match status" value="1"/>
</dbReference>
<organism evidence="2 3">
    <name type="scientific">Brassica carinata</name>
    <name type="common">Ethiopian mustard</name>
    <name type="synonym">Abyssinian cabbage</name>
    <dbReference type="NCBI Taxonomy" id="52824"/>
    <lineage>
        <taxon>Eukaryota</taxon>
        <taxon>Viridiplantae</taxon>
        <taxon>Streptophyta</taxon>
        <taxon>Embryophyta</taxon>
        <taxon>Tracheophyta</taxon>
        <taxon>Spermatophyta</taxon>
        <taxon>Magnoliopsida</taxon>
        <taxon>eudicotyledons</taxon>
        <taxon>Gunneridae</taxon>
        <taxon>Pentapetalae</taxon>
        <taxon>rosids</taxon>
        <taxon>malvids</taxon>
        <taxon>Brassicales</taxon>
        <taxon>Brassicaceae</taxon>
        <taxon>Brassiceae</taxon>
        <taxon>Brassica</taxon>
    </lineage>
</organism>
<evidence type="ECO:0000256" key="1">
    <source>
        <dbReference type="SAM" id="MobiDB-lite"/>
    </source>
</evidence>
<comment type="caution">
    <text evidence="2">The sequence shown here is derived from an EMBL/GenBank/DDBJ whole genome shotgun (WGS) entry which is preliminary data.</text>
</comment>
<proteinExistence type="predicted"/>
<feature type="region of interest" description="Disordered" evidence="1">
    <location>
        <begin position="142"/>
        <end position="214"/>
    </location>
</feature>
<dbReference type="EMBL" id="JAAMPC010000007">
    <property type="protein sequence ID" value="KAG2303799.1"/>
    <property type="molecule type" value="Genomic_DNA"/>
</dbReference>
<sequence length="214" mass="23431">MQICGRCSSVVEARLLRFWEARNVKRGGELIYVDKNKILLWTVSGFTCGRCNNLHAVGALRYRVEMVISDNTAEGTLVWFDGVMTKLHSLRASEAVQMLVEDGVNLEDSRIPSFIAEMEGKMYTFQHHKTFTITRIAEEHGRLPADDVDNNGGNDDDDDDDDDDKPSEEPSPDEIGSEYAIGNASSAGGTGAASKARKKTDAGSSKVVKQARSG</sequence>
<gene>
    <name evidence="2" type="ORF">Bca52824_032450</name>
</gene>
<evidence type="ECO:0000313" key="3">
    <source>
        <dbReference type="Proteomes" id="UP000886595"/>
    </source>
</evidence>
<dbReference type="SUPFAM" id="SSF50249">
    <property type="entry name" value="Nucleic acid-binding proteins"/>
    <property type="match status" value="1"/>
</dbReference>
<dbReference type="AlphaFoldDB" id="A0A8X7SB44"/>
<protein>
    <recommendedName>
        <fullName evidence="4">Replication factor A C-terminal domain-containing protein</fullName>
    </recommendedName>
</protein>
<evidence type="ECO:0000313" key="2">
    <source>
        <dbReference type="EMBL" id="KAG2303799.1"/>
    </source>
</evidence>
<keyword evidence="3" id="KW-1185">Reference proteome</keyword>
<dbReference type="Proteomes" id="UP000886595">
    <property type="component" value="Unassembled WGS sequence"/>
</dbReference>
<dbReference type="InterPro" id="IPR012340">
    <property type="entry name" value="NA-bd_OB-fold"/>
</dbReference>
<evidence type="ECO:0008006" key="4">
    <source>
        <dbReference type="Google" id="ProtNLM"/>
    </source>
</evidence>